<feature type="transmembrane region" description="Helical" evidence="6">
    <location>
        <begin position="57"/>
        <end position="76"/>
    </location>
</feature>
<feature type="transmembrane region" description="Helical" evidence="6">
    <location>
        <begin position="313"/>
        <end position="330"/>
    </location>
</feature>
<feature type="transmembrane region" description="Helical" evidence="6">
    <location>
        <begin position="236"/>
        <end position="257"/>
    </location>
</feature>
<dbReference type="InterPro" id="IPR036259">
    <property type="entry name" value="MFS_trans_sf"/>
</dbReference>
<dbReference type="Pfam" id="PF07690">
    <property type="entry name" value="MFS_1"/>
    <property type="match status" value="1"/>
</dbReference>
<dbReference type="PRINTS" id="PR01036">
    <property type="entry name" value="TCRTETB"/>
</dbReference>
<dbReference type="GO" id="GO:0022857">
    <property type="term" value="F:transmembrane transporter activity"/>
    <property type="evidence" value="ECO:0007669"/>
    <property type="project" value="InterPro"/>
</dbReference>
<feature type="transmembrane region" description="Helical" evidence="6">
    <location>
        <begin position="342"/>
        <end position="360"/>
    </location>
</feature>
<feature type="transmembrane region" description="Helical" evidence="6">
    <location>
        <begin position="88"/>
        <end position="114"/>
    </location>
</feature>
<dbReference type="EMBL" id="CP017834">
    <property type="protein sequence ID" value="APJ03116.1"/>
    <property type="molecule type" value="Genomic_DNA"/>
</dbReference>
<dbReference type="RefSeq" id="WP_148696836.1">
    <property type="nucleotide sequence ID" value="NZ_CP017834.1"/>
</dbReference>
<reference evidence="8 9" key="1">
    <citation type="submission" date="2016-10" db="EMBL/GenBank/DDBJ databases">
        <title>Silvanigrella aquatica sp. nov., isolated from a freshwater lake located in the Black Forest, Germany, description of Silvanigrellaceae fam. nov., Silvanigrellales ord. nov., reclassification of the order Bdellovibrionales in the class Oligoflexia, reclassification of the families Bacteriovoracaceae and Halobacteriovoraceae in the new order Bacteriovoracales ord. nov., and reclassification of the family Pseudobacteriovoracaceae in the order Oligoflexiales.</title>
        <authorList>
            <person name="Hahn M.W."/>
            <person name="Schmidt J."/>
            <person name="Koll U."/>
            <person name="Rohde M."/>
            <person name="Verbag S."/>
            <person name="Pitt A."/>
            <person name="Nakai R."/>
            <person name="Naganuma T."/>
            <person name="Lang E."/>
        </authorList>
    </citation>
    <scope>NUCLEOTIDE SEQUENCE [LARGE SCALE GENOMIC DNA]</scope>
    <source>
        <strain evidence="8 9">MWH-Nonnen-W8red</strain>
    </source>
</reference>
<keyword evidence="9" id="KW-1185">Reference proteome</keyword>
<dbReference type="PANTHER" id="PTHR42718">
    <property type="entry name" value="MAJOR FACILITATOR SUPERFAMILY MULTIDRUG TRANSPORTER MFSC"/>
    <property type="match status" value="1"/>
</dbReference>
<keyword evidence="5 6" id="KW-0472">Membrane</keyword>
<feature type="domain" description="Major facilitator superfamily (MFS) profile" evidence="7">
    <location>
        <begin position="22"/>
        <end position="484"/>
    </location>
</feature>
<feature type="transmembrane region" description="Helical" evidence="6">
    <location>
        <begin position="174"/>
        <end position="196"/>
    </location>
</feature>
<protein>
    <recommendedName>
        <fullName evidence="7">Major facilitator superfamily (MFS) profile domain-containing protein</fullName>
    </recommendedName>
</protein>
<evidence type="ECO:0000256" key="6">
    <source>
        <dbReference type="SAM" id="Phobius"/>
    </source>
</evidence>
<evidence type="ECO:0000313" key="9">
    <source>
        <dbReference type="Proteomes" id="UP000184731"/>
    </source>
</evidence>
<dbReference type="CDD" id="cd17321">
    <property type="entry name" value="MFS_MMR_MDR_like"/>
    <property type="match status" value="1"/>
</dbReference>
<dbReference type="InterPro" id="IPR020846">
    <property type="entry name" value="MFS_dom"/>
</dbReference>
<feature type="transmembrane region" description="Helical" evidence="6">
    <location>
        <begin position="453"/>
        <end position="478"/>
    </location>
</feature>
<dbReference type="GO" id="GO:0016020">
    <property type="term" value="C:membrane"/>
    <property type="evidence" value="ECO:0007669"/>
    <property type="project" value="UniProtKB-SubCell"/>
</dbReference>
<dbReference type="Gene3D" id="1.20.1250.20">
    <property type="entry name" value="MFS general substrate transporter like domains"/>
    <property type="match status" value="1"/>
</dbReference>
<feature type="transmembrane region" description="Helical" evidence="6">
    <location>
        <begin position="20"/>
        <end position="37"/>
    </location>
</feature>
<dbReference type="SUPFAM" id="SSF103473">
    <property type="entry name" value="MFS general substrate transporter"/>
    <property type="match status" value="1"/>
</dbReference>
<dbReference type="PANTHER" id="PTHR42718:SF9">
    <property type="entry name" value="MAJOR FACILITATOR SUPERFAMILY MULTIDRUG TRANSPORTER MFSC"/>
    <property type="match status" value="1"/>
</dbReference>
<feature type="transmembrane region" description="Helical" evidence="6">
    <location>
        <begin position="277"/>
        <end position="301"/>
    </location>
</feature>
<evidence type="ECO:0000256" key="5">
    <source>
        <dbReference type="ARBA" id="ARBA00023136"/>
    </source>
</evidence>
<evidence type="ECO:0000256" key="3">
    <source>
        <dbReference type="ARBA" id="ARBA00022692"/>
    </source>
</evidence>
<dbReference type="Gene3D" id="1.20.1720.10">
    <property type="entry name" value="Multidrug resistance protein D"/>
    <property type="match status" value="1"/>
</dbReference>
<keyword evidence="3 6" id="KW-0812">Transmembrane</keyword>
<dbReference type="PROSITE" id="PS50850">
    <property type="entry name" value="MFS"/>
    <property type="match status" value="1"/>
</dbReference>
<evidence type="ECO:0000259" key="7">
    <source>
        <dbReference type="PROSITE" id="PS50850"/>
    </source>
</evidence>
<dbReference type="InterPro" id="IPR011701">
    <property type="entry name" value="MFS"/>
</dbReference>
<accession>A0A1L4CYT6</accession>
<feature type="transmembrane region" description="Helical" evidence="6">
    <location>
        <begin position="405"/>
        <end position="429"/>
    </location>
</feature>
<feature type="transmembrane region" description="Helical" evidence="6">
    <location>
        <begin position="120"/>
        <end position="138"/>
    </location>
</feature>
<evidence type="ECO:0000313" key="8">
    <source>
        <dbReference type="EMBL" id="APJ03116.1"/>
    </source>
</evidence>
<organism evidence="8 9">
    <name type="scientific">Silvanigrella aquatica</name>
    <dbReference type="NCBI Taxonomy" id="1915309"/>
    <lineage>
        <taxon>Bacteria</taxon>
        <taxon>Pseudomonadati</taxon>
        <taxon>Bdellovibrionota</taxon>
        <taxon>Oligoflexia</taxon>
        <taxon>Silvanigrellales</taxon>
        <taxon>Silvanigrellaceae</taxon>
        <taxon>Silvanigrella</taxon>
    </lineage>
</organism>
<dbReference type="AlphaFoldDB" id="A0A1L4CYT6"/>
<dbReference type="Proteomes" id="UP000184731">
    <property type="component" value="Chromosome"/>
</dbReference>
<evidence type="ECO:0000256" key="1">
    <source>
        <dbReference type="ARBA" id="ARBA00004141"/>
    </source>
</evidence>
<sequence length="495" mass="55742">MQILDRNFFRILSSINFKKIGVILATCLTIFTSNSSLTEVNLSLPIIAREFQTDMSVMPWVISIYIIVAGMFMIIGGKLGDYIGTKRVFIFSLLLWLISLIMAGCSNSILILIIARIIEGVAFALSLPISIVVISKTFSEKQLGLAVSINITVMGLAQAIGPTLGGYLLQYFGWRWIFFINVPFILFAIIFSTLCIKPDILKHRKPILDYFGAIILAISLCFIMIFLDIIQKNSSNFQLISICLFILFFTFGILYYVEKKASNPIIDFKLLFNKDFFIINLLRMLFQFIYFSVLFILPIYLLDILNYSPVKSGYFLLSMTIPFACLSIIIGKISDKIGEKLFVTLSFLIAAIAFYLSINLNENPSYIMIIMPLLLLGISSAFMFNSSTSMALKIASPEKKGAASGIFFTNTLIGGAIGVAVTSLALQLLKHNFYSTHTNLNLPYENTPTNSQVFLYAFSGLMWMFLAISIFGFFISLFNYRHKIITYLNLKKDFS</sequence>
<keyword evidence="4 6" id="KW-1133">Transmembrane helix</keyword>
<proteinExistence type="predicted"/>
<evidence type="ECO:0000256" key="4">
    <source>
        <dbReference type="ARBA" id="ARBA00022989"/>
    </source>
</evidence>
<keyword evidence="2" id="KW-0813">Transport</keyword>
<dbReference type="STRING" id="1915309.AXG55_04010"/>
<evidence type="ECO:0000256" key="2">
    <source>
        <dbReference type="ARBA" id="ARBA00022448"/>
    </source>
</evidence>
<feature type="transmembrane region" description="Helical" evidence="6">
    <location>
        <begin position="208"/>
        <end position="230"/>
    </location>
</feature>
<dbReference type="KEGG" id="saqi:AXG55_04010"/>
<feature type="transmembrane region" description="Helical" evidence="6">
    <location>
        <begin position="145"/>
        <end position="168"/>
    </location>
</feature>
<feature type="transmembrane region" description="Helical" evidence="6">
    <location>
        <begin position="366"/>
        <end position="384"/>
    </location>
</feature>
<comment type="subcellular location">
    <subcellularLocation>
        <location evidence="1">Membrane</location>
        <topology evidence="1">Multi-pass membrane protein</topology>
    </subcellularLocation>
</comment>
<gene>
    <name evidence="8" type="ORF">AXG55_04010</name>
</gene>
<name>A0A1L4CYT6_9BACT</name>
<dbReference type="OrthoDB" id="9771737at2"/>